<dbReference type="InterPro" id="IPR003721">
    <property type="entry name" value="Pantoate_ligase"/>
</dbReference>
<sequence>DGVKNVRVTNKRNQSLYQGLDTASMTVVETIAEIQRLRPDLDEPVGFVPTMGYLHEGHLSLVKKARVENATVVASIFVNPTQFSPQEDFGSYPRDTEHDLALLEKEGTDIVFMPSVTEMYPQRFDSWVEAGKVAQRLEGACRSTHFRGVTTVVAKLFNIVQPTRLLLFTALSTPFP</sequence>
<dbReference type="Gene3D" id="3.40.50.620">
    <property type="entry name" value="HUPs"/>
    <property type="match status" value="1"/>
</dbReference>
<dbReference type="GO" id="GO:0015940">
    <property type="term" value="P:pantothenate biosynthetic process"/>
    <property type="evidence" value="ECO:0007669"/>
    <property type="project" value="InterPro"/>
</dbReference>
<comment type="caution">
    <text evidence="3">The sequence shown here is derived from an EMBL/GenBank/DDBJ whole genome shotgun (WGS) entry which is preliminary data.</text>
</comment>
<organism evidence="3">
    <name type="scientific">marine sediment metagenome</name>
    <dbReference type="NCBI Taxonomy" id="412755"/>
    <lineage>
        <taxon>unclassified sequences</taxon>
        <taxon>metagenomes</taxon>
        <taxon>ecological metagenomes</taxon>
    </lineage>
</organism>
<dbReference type="InterPro" id="IPR014729">
    <property type="entry name" value="Rossmann-like_a/b/a_fold"/>
</dbReference>
<proteinExistence type="predicted"/>
<reference evidence="3" key="1">
    <citation type="journal article" date="2014" name="Front. Microbiol.">
        <title>High frequency of phylogenetically diverse reductive dehalogenase-homologous genes in deep subseafloor sedimentary metagenomes.</title>
        <authorList>
            <person name="Kawai M."/>
            <person name="Futagami T."/>
            <person name="Toyoda A."/>
            <person name="Takaki Y."/>
            <person name="Nishi S."/>
            <person name="Hori S."/>
            <person name="Arai W."/>
            <person name="Tsubouchi T."/>
            <person name="Morono Y."/>
            <person name="Uchiyama I."/>
            <person name="Ito T."/>
            <person name="Fujiyama A."/>
            <person name="Inagaki F."/>
            <person name="Takami H."/>
        </authorList>
    </citation>
    <scope>NUCLEOTIDE SEQUENCE</scope>
    <source>
        <strain evidence="3">Expedition CK06-06</strain>
    </source>
</reference>
<dbReference type="GO" id="GO:0005829">
    <property type="term" value="C:cytosol"/>
    <property type="evidence" value="ECO:0007669"/>
    <property type="project" value="TreeGrafter"/>
</dbReference>
<evidence type="ECO:0000256" key="2">
    <source>
        <dbReference type="ARBA" id="ARBA00022840"/>
    </source>
</evidence>
<evidence type="ECO:0008006" key="4">
    <source>
        <dbReference type="Google" id="ProtNLM"/>
    </source>
</evidence>
<dbReference type="AlphaFoldDB" id="X1LX16"/>
<keyword evidence="2" id="KW-0067">ATP-binding</keyword>
<feature type="non-terminal residue" evidence="3">
    <location>
        <position position="1"/>
    </location>
</feature>
<dbReference type="EMBL" id="BARV01012991">
    <property type="protein sequence ID" value="GAI10346.1"/>
    <property type="molecule type" value="Genomic_DNA"/>
</dbReference>
<dbReference type="GO" id="GO:0005524">
    <property type="term" value="F:ATP binding"/>
    <property type="evidence" value="ECO:0007669"/>
    <property type="project" value="UniProtKB-KW"/>
</dbReference>
<evidence type="ECO:0000256" key="1">
    <source>
        <dbReference type="ARBA" id="ARBA00022741"/>
    </source>
</evidence>
<protein>
    <recommendedName>
        <fullName evidence="4">Pantoate--beta-alanine ligase</fullName>
    </recommendedName>
</protein>
<keyword evidence="1" id="KW-0547">Nucleotide-binding</keyword>
<dbReference type="GO" id="GO:0004592">
    <property type="term" value="F:pantoate-beta-alanine ligase activity"/>
    <property type="evidence" value="ECO:0007669"/>
    <property type="project" value="InterPro"/>
</dbReference>
<gene>
    <name evidence="3" type="ORF">S06H3_23756</name>
</gene>
<feature type="non-terminal residue" evidence="3">
    <location>
        <position position="176"/>
    </location>
</feature>
<accession>X1LX16</accession>
<dbReference type="PANTHER" id="PTHR21299:SF1">
    <property type="entry name" value="PANTOATE--BETA-ALANINE LIGASE"/>
    <property type="match status" value="1"/>
</dbReference>
<dbReference type="PANTHER" id="PTHR21299">
    <property type="entry name" value="CYTIDYLATE KINASE/PANTOATE-BETA-ALANINE LIGASE"/>
    <property type="match status" value="1"/>
</dbReference>
<dbReference type="Pfam" id="PF02569">
    <property type="entry name" value="Pantoate_ligase"/>
    <property type="match status" value="1"/>
</dbReference>
<name>X1LX16_9ZZZZ</name>
<dbReference type="SUPFAM" id="SSF52374">
    <property type="entry name" value="Nucleotidylyl transferase"/>
    <property type="match status" value="1"/>
</dbReference>
<evidence type="ECO:0000313" key="3">
    <source>
        <dbReference type="EMBL" id="GAI10346.1"/>
    </source>
</evidence>